<reference evidence="2 3" key="1">
    <citation type="submission" date="2017-06" db="EMBL/GenBank/DDBJ databases">
        <title>Comparative genomic analysis of Ambrosia Fusariam Clade fungi.</title>
        <authorList>
            <person name="Stajich J.E."/>
            <person name="Carrillo J."/>
            <person name="Kijimoto T."/>
            <person name="Eskalen A."/>
            <person name="O'Donnell K."/>
            <person name="Kasson M."/>
        </authorList>
    </citation>
    <scope>NUCLEOTIDE SEQUENCE [LARGE SCALE GENOMIC DNA]</scope>
    <source>
        <strain evidence="2 3">NRRL62584</strain>
    </source>
</reference>
<dbReference type="STRING" id="1325734.A0A428NM13"/>
<accession>A0A428NM13</accession>
<evidence type="ECO:0000313" key="2">
    <source>
        <dbReference type="EMBL" id="RSL41812.1"/>
    </source>
</evidence>
<organism evidence="2 3">
    <name type="scientific">Fusarium duplospermum</name>
    <dbReference type="NCBI Taxonomy" id="1325734"/>
    <lineage>
        <taxon>Eukaryota</taxon>
        <taxon>Fungi</taxon>
        <taxon>Dikarya</taxon>
        <taxon>Ascomycota</taxon>
        <taxon>Pezizomycotina</taxon>
        <taxon>Sordariomycetes</taxon>
        <taxon>Hypocreomycetidae</taxon>
        <taxon>Hypocreales</taxon>
        <taxon>Nectriaceae</taxon>
        <taxon>Fusarium</taxon>
        <taxon>Fusarium solani species complex</taxon>
    </lineage>
</organism>
<sequence length="495" mass="55614">MPPFITTPRSVPVEGRTIQPGEMRAIRVRTSCTVDLRLEDGSMQKKTLQTGFFGYLVQRQGSKCLVQLLNHTGQRALCQVPYNTLDVGQLHSQLRVIHPSLQAAQAAAAISHRRATDPAGRALIMIWNSIQKNKDILKEVGLRVDVYENILEDEAEKQNCLNLLLASFSNDVWRVLNTPGLPLEPFLNLPKITPTFPRLKANQIHIYLRLYTQPGTTRFAKYGGRTIREFPFARQTEHDAAIADITCLTPHYREARNYSARGRHAIPMMILTDSRRSVMAMAEMTLCCLLRTWSPNATNFSPDSVTEAVGETILDPPKEVSWEENLWSLAKASKTIWPGILVGAKPSEGWFNKFGQGPKDTMCVLCRAYIRYNSTSTITPGCSSRDGDFSIASSEPKANDIRENSCRLCWEYYRRPCIWTPPKFARAQTAEEGPNAYMVLPSGFEGIAMIPPYNGPATKVRAPMSLETYYETKEKTEAEMLDDAGPDDIEEDDDD</sequence>
<protein>
    <submittedName>
        <fullName evidence="2">Uncharacterized protein</fullName>
    </submittedName>
</protein>
<dbReference type="EMBL" id="NKCI01000397">
    <property type="protein sequence ID" value="RSL41812.1"/>
    <property type="molecule type" value="Genomic_DNA"/>
</dbReference>
<proteinExistence type="predicted"/>
<evidence type="ECO:0000256" key="1">
    <source>
        <dbReference type="SAM" id="MobiDB-lite"/>
    </source>
</evidence>
<feature type="region of interest" description="Disordered" evidence="1">
    <location>
        <begin position="473"/>
        <end position="495"/>
    </location>
</feature>
<dbReference type="AlphaFoldDB" id="A0A428NM13"/>
<name>A0A428NM13_9HYPO</name>
<comment type="caution">
    <text evidence="2">The sequence shown here is derived from an EMBL/GenBank/DDBJ whole genome shotgun (WGS) entry which is preliminary data.</text>
</comment>
<dbReference type="OrthoDB" id="4997951at2759"/>
<gene>
    <name evidence="2" type="ORF">CEP54_015705</name>
</gene>
<evidence type="ECO:0000313" key="3">
    <source>
        <dbReference type="Proteomes" id="UP000288168"/>
    </source>
</evidence>
<dbReference type="Proteomes" id="UP000288168">
    <property type="component" value="Unassembled WGS sequence"/>
</dbReference>
<keyword evidence="3" id="KW-1185">Reference proteome</keyword>
<feature type="compositionally biased region" description="Acidic residues" evidence="1">
    <location>
        <begin position="479"/>
        <end position="495"/>
    </location>
</feature>